<dbReference type="OrthoDB" id="1653343at2"/>
<evidence type="ECO:0000313" key="2">
    <source>
        <dbReference type="Proteomes" id="UP000234950"/>
    </source>
</evidence>
<evidence type="ECO:0000313" key="1">
    <source>
        <dbReference type="EMBL" id="PLS09521.1"/>
    </source>
</evidence>
<proteinExistence type="predicted"/>
<dbReference type="Proteomes" id="UP000234950">
    <property type="component" value="Unassembled WGS sequence"/>
</dbReference>
<dbReference type="RefSeq" id="WP_101646105.1">
    <property type="nucleotide sequence ID" value="NZ_PGVE01000012.1"/>
</dbReference>
<dbReference type="AlphaFoldDB" id="A0A2N5HVI3"/>
<organism evidence="1 2">
    <name type="scientific">Neobacillus cucumis</name>
    <dbReference type="NCBI Taxonomy" id="1740721"/>
    <lineage>
        <taxon>Bacteria</taxon>
        <taxon>Bacillati</taxon>
        <taxon>Bacillota</taxon>
        <taxon>Bacilli</taxon>
        <taxon>Bacillales</taxon>
        <taxon>Bacillaceae</taxon>
        <taxon>Neobacillus</taxon>
    </lineage>
</organism>
<protein>
    <recommendedName>
        <fullName evidence="3">Spore coat protein</fullName>
    </recommendedName>
</protein>
<keyword evidence="2" id="KW-1185">Reference proteome</keyword>
<name>A0A2N5HVI3_9BACI</name>
<gene>
    <name evidence="1" type="ORF">CVD27_01385</name>
</gene>
<comment type="caution">
    <text evidence="1">The sequence shown here is derived from an EMBL/GenBank/DDBJ whole genome shotgun (WGS) entry which is preliminary data.</text>
</comment>
<accession>A0A2N5HVI3</accession>
<sequence>MKKEMLLVIVSFFLISLTMITGVYAIEENHKAVTISKQETDLTGDGQNETIMLKGVADQEDESYLKRIYIEISASNGRTYSFPLESGSKASLKLVDLNHDGLKDLFANVLTGDSSGDVINYLYSLKNFVRTDLTVPEPLEMDAKFKNGYKAEIKLHNTGKSYQFDLKNRKEYYKKLGFYYRGKLNEPMELTVNTYNHVEPIQIDNQRIGLKGEQKVTGIANADTIAYVESIWYYDRGQWKLFKAEVKPS</sequence>
<dbReference type="EMBL" id="PGVE01000012">
    <property type="protein sequence ID" value="PLS09521.1"/>
    <property type="molecule type" value="Genomic_DNA"/>
</dbReference>
<reference evidence="1 2" key="1">
    <citation type="submission" date="2017-11" db="EMBL/GenBank/DDBJ databases">
        <title>Comparitive Functional Genomics of Dry Heat Resistant strains isolated from the Viking Spacecraft.</title>
        <authorList>
            <person name="Seuylemezian A."/>
            <person name="Cooper K."/>
            <person name="Vaishampayan P."/>
        </authorList>
    </citation>
    <scope>NUCLEOTIDE SEQUENCE [LARGE SCALE GENOMIC DNA]</scope>
    <source>
        <strain evidence="1 2">V32-6</strain>
    </source>
</reference>
<evidence type="ECO:0008006" key="3">
    <source>
        <dbReference type="Google" id="ProtNLM"/>
    </source>
</evidence>